<keyword evidence="4" id="KW-1185">Reference proteome</keyword>
<comment type="caution">
    <text evidence="3">The sequence shown here is derived from an EMBL/GenBank/DDBJ whole genome shotgun (WGS) entry which is preliminary data.</text>
</comment>
<proteinExistence type="predicted"/>
<name>A0A918TYZ3_9BACT</name>
<dbReference type="Proteomes" id="UP000644507">
    <property type="component" value="Unassembled WGS sequence"/>
</dbReference>
<evidence type="ECO:0000256" key="1">
    <source>
        <dbReference type="SAM" id="Coils"/>
    </source>
</evidence>
<reference evidence="3" key="1">
    <citation type="journal article" date="2014" name="Int. J. Syst. Evol. Microbiol.">
        <title>Complete genome sequence of Corynebacterium casei LMG S-19264T (=DSM 44701T), isolated from a smear-ripened cheese.</title>
        <authorList>
            <consortium name="US DOE Joint Genome Institute (JGI-PGF)"/>
            <person name="Walter F."/>
            <person name="Albersmeier A."/>
            <person name="Kalinowski J."/>
            <person name="Ruckert C."/>
        </authorList>
    </citation>
    <scope>NUCLEOTIDE SEQUENCE</scope>
    <source>
        <strain evidence="3">KCTC 12988</strain>
    </source>
</reference>
<dbReference type="RefSeq" id="WP_189573935.1">
    <property type="nucleotide sequence ID" value="NZ_BMXI01000021.1"/>
</dbReference>
<dbReference type="AlphaFoldDB" id="A0A918TYZ3"/>
<dbReference type="GO" id="GO:0004803">
    <property type="term" value="F:transposase activity"/>
    <property type="evidence" value="ECO:0007669"/>
    <property type="project" value="InterPro"/>
</dbReference>
<dbReference type="GO" id="GO:0006313">
    <property type="term" value="P:DNA transposition"/>
    <property type="evidence" value="ECO:0007669"/>
    <property type="project" value="InterPro"/>
</dbReference>
<accession>A0A918TYZ3</accession>
<evidence type="ECO:0008006" key="5">
    <source>
        <dbReference type="Google" id="ProtNLM"/>
    </source>
</evidence>
<feature type="region of interest" description="Disordered" evidence="2">
    <location>
        <begin position="55"/>
        <end position="76"/>
    </location>
</feature>
<evidence type="ECO:0000313" key="3">
    <source>
        <dbReference type="EMBL" id="GHC66492.1"/>
    </source>
</evidence>
<feature type="compositionally biased region" description="Low complexity" evidence="2">
    <location>
        <begin position="58"/>
        <end position="68"/>
    </location>
</feature>
<gene>
    <name evidence="3" type="ORF">GCM10007100_37970</name>
</gene>
<dbReference type="SUPFAM" id="SSF46689">
    <property type="entry name" value="Homeodomain-like"/>
    <property type="match status" value="1"/>
</dbReference>
<dbReference type="InterPro" id="IPR009057">
    <property type="entry name" value="Homeodomain-like_sf"/>
</dbReference>
<sequence length="111" mass="11757">MAKKKTTKGKRYTAEEKQEVIDYVASVDAEKGRGGVAAAARKFGITPLTITAWKKRAGGSSAPSAAKGGSRGATAQSRVLHRLGEILDEIEAGKAKIAALEKEYAKLKKKV</sequence>
<dbReference type="EMBL" id="BMXI01000021">
    <property type="protein sequence ID" value="GHC66492.1"/>
    <property type="molecule type" value="Genomic_DNA"/>
</dbReference>
<dbReference type="Pfam" id="PF01527">
    <property type="entry name" value="HTH_Tnp_1"/>
    <property type="match status" value="1"/>
</dbReference>
<evidence type="ECO:0000313" key="4">
    <source>
        <dbReference type="Proteomes" id="UP000644507"/>
    </source>
</evidence>
<keyword evidence="1" id="KW-0175">Coiled coil</keyword>
<feature type="coiled-coil region" evidence="1">
    <location>
        <begin position="83"/>
        <end position="110"/>
    </location>
</feature>
<reference evidence="3" key="2">
    <citation type="submission" date="2020-09" db="EMBL/GenBank/DDBJ databases">
        <authorList>
            <person name="Sun Q."/>
            <person name="Kim S."/>
        </authorList>
    </citation>
    <scope>NUCLEOTIDE SEQUENCE</scope>
    <source>
        <strain evidence="3">KCTC 12988</strain>
    </source>
</reference>
<protein>
    <recommendedName>
        <fullName evidence="5">Transposase</fullName>
    </recommendedName>
</protein>
<evidence type="ECO:0000256" key="2">
    <source>
        <dbReference type="SAM" id="MobiDB-lite"/>
    </source>
</evidence>
<dbReference type="GO" id="GO:0003677">
    <property type="term" value="F:DNA binding"/>
    <property type="evidence" value="ECO:0007669"/>
    <property type="project" value="InterPro"/>
</dbReference>
<dbReference type="InterPro" id="IPR002514">
    <property type="entry name" value="Transposase_8"/>
</dbReference>
<organism evidence="3 4">
    <name type="scientific">Roseibacillus persicicus</name>
    <dbReference type="NCBI Taxonomy" id="454148"/>
    <lineage>
        <taxon>Bacteria</taxon>
        <taxon>Pseudomonadati</taxon>
        <taxon>Verrucomicrobiota</taxon>
        <taxon>Verrucomicrobiia</taxon>
        <taxon>Verrucomicrobiales</taxon>
        <taxon>Verrucomicrobiaceae</taxon>
        <taxon>Roseibacillus</taxon>
    </lineage>
</organism>